<organism evidence="2 3">
    <name type="scientific">Thermanaeromonas toyohensis ToBE</name>
    <dbReference type="NCBI Taxonomy" id="698762"/>
    <lineage>
        <taxon>Bacteria</taxon>
        <taxon>Bacillati</taxon>
        <taxon>Bacillota</taxon>
        <taxon>Clostridia</taxon>
        <taxon>Neomoorellales</taxon>
        <taxon>Neomoorellaceae</taxon>
        <taxon>Thermanaeromonas</taxon>
    </lineage>
</organism>
<accession>A0A1W1VYH8</accession>
<keyword evidence="1" id="KW-0812">Transmembrane</keyword>
<dbReference type="Proteomes" id="UP000192569">
    <property type="component" value="Chromosome I"/>
</dbReference>
<reference evidence="2 3" key="1">
    <citation type="submission" date="2017-04" db="EMBL/GenBank/DDBJ databases">
        <authorList>
            <person name="Afonso C.L."/>
            <person name="Miller P.J."/>
            <person name="Scott M.A."/>
            <person name="Spackman E."/>
            <person name="Goraichik I."/>
            <person name="Dimitrov K.M."/>
            <person name="Suarez D.L."/>
            <person name="Swayne D.E."/>
        </authorList>
    </citation>
    <scope>NUCLEOTIDE SEQUENCE [LARGE SCALE GENOMIC DNA]</scope>
    <source>
        <strain evidence="2 3">ToBE</strain>
    </source>
</reference>
<gene>
    <name evidence="2" type="ORF">SAMN00808754_2328</name>
</gene>
<keyword evidence="1" id="KW-0472">Membrane</keyword>
<evidence type="ECO:0000256" key="1">
    <source>
        <dbReference type="SAM" id="Phobius"/>
    </source>
</evidence>
<dbReference type="EMBL" id="LT838272">
    <property type="protein sequence ID" value="SMB98439.1"/>
    <property type="molecule type" value="Genomic_DNA"/>
</dbReference>
<evidence type="ECO:0000313" key="3">
    <source>
        <dbReference type="Proteomes" id="UP000192569"/>
    </source>
</evidence>
<sequence length="93" mass="10007">MGGGLWLADLKAVKAAIANERSAVAVLLGVLVSLFAAGFPAGWLAGERFNNYTSSKFSRKKNPLPKSLAIKGVAAARQVKLPRYCWGDRFLID</sequence>
<keyword evidence="1" id="KW-1133">Transmembrane helix</keyword>
<dbReference type="AlphaFoldDB" id="A0A1W1VYH8"/>
<keyword evidence="3" id="KW-1185">Reference proteome</keyword>
<proteinExistence type="predicted"/>
<protein>
    <submittedName>
        <fullName evidence="2">Uncharacterized protein</fullName>
    </submittedName>
</protein>
<evidence type="ECO:0000313" key="2">
    <source>
        <dbReference type="EMBL" id="SMB98439.1"/>
    </source>
</evidence>
<name>A0A1W1VYH8_9FIRM</name>
<dbReference type="STRING" id="698762.SAMN00808754_2328"/>
<feature type="transmembrane region" description="Helical" evidence="1">
    <location>
        <begin position="23"/>
        <end position="46"/>
    </location>
</feature>